<accession>A0A378WW29</accession>
<gene>
    <name evidence="1" type="ORF">NCTC13184_03489</name>
</gene>
<dbReference type="AlphaFoldDB" id="A0A378WW29"/>
<dbReference type="EMBL" id="UGRU01000001">
    <property type="protein sequence ID" value="SUA44967.1"/>
    <property type="molecule type" value="Genomic_DNA"/>
</dbReference>
<sequence length="75" mass="8608">MFLVLDGSMRILLGAKCYPQSPMGSRPAAGADAERLMVFTPRLHRFDYDRRLEQVHRGEASVEEIRASSQRYDNH</sequence>
<protein>
    <submittedName>
        <fullName evidence="1">Uncharacterized protein</fullName>
    </submittedName>
</protein>
<name>A0A378WW29_9NOCA</name>
<organism evidence="1 2">
    <name type="scientific">Nocardia africana</name>
    <dbReference type="NCBI Taxonomy" id="134964"/>
    <lineage>
        <taxon>Bacteria</taxon>
        <taxon>Bacillati</taxon>
        <taxon>Actinomycetota</taxon>
        <taxon>Actinomycetes</taxon>
        <taxon>Mycobacteriales</taxon>
        <taxon>Nocardiaceae</taxon>
        <taxon>Nocardia</taxon>
    </lineage>
</organism>
<reference evidence="1 2" key="1">
    <citation type="submission" date="2018-06" db="EMBL/GenBank/DDBJ databases">
        <authorList>
            <consortium name="Pathogen Informatics"/>
            <person name="Doyle S."/>
        </authorList>
    </citation>
    <scope>NUCLEOTIDE SEQUENCE [LARGE SCALE GENOMIC DNA]</scope>
    <source>
        <strain evidence="1 2">NCTC13184</strain>
    </source>
</reference>
<evidence type="ECO:0000313" key="2">
    <source>
        <dbReference type="Proteomes" id="UP000255082"/>
    </source>
</evidence>
<dbReference type="Proteomes" id="UP000255082">
    <property type="component" value="Unassembled WGS sequence"/>
</dbReference>
<proteinExistence type="predicted"/>
<evidence type="ECO:0000313" key="1">
    <source>
        <dbReference type="EMBL" id="SUA44967.1"/>
    </source>
</evidence>